<evidence type="ECO:0000256" key="1">
    <source>
        <dbReference type="ARBA" id="ARBA00012513"/>
    </source>
</evidence>
<evidence type="ECO:0000256" key="3">
    <source>
        <dbReference type="ARBA" id="ARBA00022679"/>
    </source>
</evidence>
<evidence type="ECO:0000256" key="6">
    <source>
        <dbReference type="ARBA" id="ARBA00022840"/>
    </source>
</evidence>
<keyword evidence="6" id="KW-0067">ATP-binding</keyword>
<keyword evidence="4" id="KW-0547">Nucleotide-binding</keyword>
<evidence type="ECO:0000256" key="9">
    <source>
        <dbReference type="SAM" id="MobiDB-lite"/>
    </source>
</evidence>
<dbReference type="InterPro" id="IPR050236">
    <property type="entry name" value="Ser_Thr_kinase_AGC"/>
</dbReference>
<protein>
    <recommendedName>
        <fullName evidence="1">non-specific serine/threonine protein kinase</fullName>
        <ecNumber evidence="1">2.7.11.1</ecNumber>
    </recommendedName>
</protein>
<evidence type="ECO:0000313" key="11">
    <source>
        <dbReference type="EMBL" id="KAF4613161.1"/>
    </source>
</evidence>
<dbReference type="Gene3D" id="1.10.510.10">
    <property type="entry name" value="Transferase(Phosphotransferase) domain 1"/>
    <property type="match status" value="1"/>
</dbReference>
<evidence type="ECO:0000313" key="12">
    <source>
        <dbReference type="Proteomes" id="UP000521872"/>
    </source>
</evidence>
<dbReference type="AlphaFoldDB" id="A0A8H4QLT6"/>
<sequence>MEACNSVKIMDNTSQMPFAQHEVHPLTPVKSHVPRNIKTRADHREMAILAFISSTNGMCPFLQRVDMRGETINIASYPTSIAHSRIAERFRLSPDASPGLHGSSSLLYTSPSHDILPDDIETKISALRILAAELCIAISFLHKHGIVHQNVKPANIMISRDGHAILGDFGASRMLPAPNGLPKCMSLIDKLHVSSSECESYHSIDTHEDKGPKFGRVMLQPNDNLTLTPFYAAPELLERDRDAQLEYDEKVDWWSLGLTLYEMVVGVNSFSYFCGLPNQPEARIVEESDKELYDFLGSLLVRDASERLSGDAVLQHPFFDPLNDMWDDIKSLKHPPCLCPPRIFFFAPKLSRDVHIDDDLRRKSVHGESTFGHVSILQSSTPHRVNHAHLQSATPEVRHILQHRLRSQTYPEADTGDDGTRGSATILQSKRPFVRSFSSTDRSGLPVIVGPGGSNHRRAYSGGGYENGYSGVGNPFVPTSAFTSERDASTVLARPDAYMFPRSESPVEMDTNRSNDPHRENYSQLEKMKSIEEACDADDSFNDSGLEFPVGELVEGWGRQKEENGHSSQVEPPPSMKQNLPQKSAPTKHVQPDPRWTFEENLTISMLREGATKQYGNGGRPRRVSSVRRIANASARLVSAIKRRLMSPVPAAPNARSW</sequence>
<comment type="catalytic activity">
    <reaction evidence="7">
        <text>L-threonyl-[protein] + ATP = O-phospho-L-threonyl-[protein] + ADP + H(+)</text>
        <dbReference type="Rhea" id="RHEA:46608"/>
        <dbReference type="Rhea" id="RHEA-COMP:11060"/>
        <dbReference type="Rhea" id="RHEA-COMP:11605"/>
        <dbReference type="ChEBI" id="CHEBI:15378"/>
        <dbReference type="ChEBI" id="CHEBI:30013"/>
        <dbReference type="ChEBI" id="CHEBI:30616"/>
        <dbReference type="ChEBI" id="CHEBI:61977"/>
        <dbReference type="ChEBI" id="CHEBI:456216"/>
        <dbReference type="EC" id="2.7.11.1"/>
    </reaction>
</comment>
<reference evidence="11 12" key="1">
    <citation type="submission" date="2019-12" db="EMBL/GenBank/DDBJ databases">
        <authorList>
            <person name="Floudas D."/>
            <person name="Bentzer J."/>
            <person name="Ahren D."/>
            <person name="Johansson T."/>
            <person name="Persson P."/>
            <person name="Tunlid A."/>
        </authorList>
    </citation>
    <scope>NUCLEOTIDE SEQUENCE [LARGE SCALE GENOMIC DNA]</scope>
    <source>
        <strain evidence="11 12">CBS 102.39</strain>
    </source>
</reference>
<feature type="region of interest" description="Disordered" evidence="9">
    <location>
        <begin position="502"/>
        <end position="521"/>
    </location>
</feature>
<dbReference type="SUPFAM" id="SSF56112">
    <property type="entry name" value="Protein kinase-like (PK-like)"/>
    <property type="match status" value="1"/>
</dbReference>
<keyword evidence="2" id="KW-0723">Serine/threonine-protein kinase</keyword>
<evidence type="ECO:0000256" key="2">
    <source>
        <dbReference type="ARBA" id="ARBA00022527"/>
    </source>
</evidence>
<proteinExistence type="predicted"/>
<organism evidence="11 12">
    <name type="scientific">Agrocybe pediades</name>
    <dbReference type="NCBI Taxonomy" id="84607"/>
    <lineage>
        <taxon>Eukaryota</taxon>
        <taxon>Fungi</taxon>
        <taxon>Dikarya</taxon>
        <taxon>Basidiomycota</taxon>
        <taxon>Agaricomycotina</taxon>
        <taxon>Agaricomycetes</taxon>
        <taxon>Agaricomycetidae</taxon>
        <taxon>Agaricales</taxon>
        <taxon>Agaricineae</taxon>
        <taxon>Strophariaceae</taxon>
        <taxon>Agrocybe</taxon>
    </lineage>
</organism>
<dbReference type="InterPro" id="IPR011009">
    <property type="entry name" value="Kinase-like_dom_sf"/>
</dbReference>
<dbReference type="SMART" id="SM00220">
    <property type="entry name" value="S_TKc"/>
    <property type="match status" value="1"/>
</dbReference>
<feature type="domain" description="Protein kinase" evidence="10">
    <location>
        <begin position="1"/>
        <end position="319"/>
    </location>
</feature>
<gene>
    <name evidence="11" type="ORF">D9613_011103</name>
</gene>
<evidence type="ECO:0000256" key="8">
    <source>
        <dbReference type="ARBA" id="ARBA00048679"/>
    </source>
</evidence>
<comment type="caution">
    <text evidence="11">The sequence shown here is derived from an EMBL/GenBank/DDBJ whole genome shotgun (WGS) entry which is preliminary data.</text>
</comment>
<dbReference type="EMBL" id="JAACJL010000046">
    <property type="protein sequence ID" value="KAF4613161.1"/>
    <property type="molecule type" value="Genomic_DNA"/>
</dbReference>
<feature type="region of interest" description="Disordered" evidence="9">
    <location>
        <begin position="561"/>
        <end position="595"/>
    </location>
</feature>
<keyword evidence="5" id="KW-0418">Kinase</keyword>
<keyword evidence="3" id="KW-0808">Transferase</keyword>
<evidence type="ECO:0000259" key="10">
    <source>
        <dbReference type="PROSITE" id="PS50011"/>
    </source>
</evidence>
<keyword evidence="12" id="KW-1185">Reference proteome</keyword>
<name>A0A8H4QLT6_9AGAR</name>
<dbReference type="Pfam" id="PF00069">
    <property type="entry name" value="Pkinase"/>
    <property type="match status" value="2"/>
</dbReference>
<dbReference type="GO" id="GO:0005524">
    <property type="term" value="F:ATP binding"/>
    <property type="evidence" value="ECO:0007669"/>
    <property type="project" value="UniProtKB-KW"/>
</dbReference>
<dbReference type="InterPro" id="IPR000719">
    <property type="entry name" value="Prot_kinase_dom"/>
</dbReference>
<feature type="compositionally biased region" description="Polar residues" evidence="9">
    <location>
        <begin position="566"/>
        <end position="585"/>
    </location>
</feature>
<dbReference type="GO" id="GO:0035556">
    <property type="term" value="P:intracellular signal transduction"/>
    <property type="evidence" value="ECO:0007669"/>
    <property type="project" value="TreeGrafter"/>
</dbReference>
<dbReference type="PROSITE" id="PS50011">
    <property type="entry name" value="PROTEIN_KINASE_DOM"/>
    <property type="match status" value="1"/>
</dbReference>
<accession>A0A8H4QLT6</accession>
<dbReference type="EC" id="2.7.11.1" evidence="1"/>
<evidence type="ECO:0000256" key="7">
    <source>
        <dbReference type="ARBA" id="ARBA00047899"/>
    </source>
</evidence>
<evidence type="ECO:0000256" key="5">
    <source>
        <dbReference type="ARBA" id="ARBA00022777"/>
    </source>
</evidence>
<dbReference type="PANTHER" id="PTHR24356">
    <property type="entry name" value="SERINE/THREONINE-PROTEIN KINASE"/>
    <property type="match status" value="1"/>
</dbReference>
<feature type="compositionally biased region" description="Basic and acidic residues" evidence="9">
    <location>
        <begin position="510"/>
        <end position="521"/>
    </location>
</feature>
<dbReference type="Proteomes" id="UP000521872">
    <property type="component" value="Unassembled WGS sequence"/>
</dbReference>
<dbReference type="GO" id="GO:0004674">
    <property type="term" value="F:protein serine/threonine kinase activity"/>
    <property type="evidence" value="ECO:0007669"/>
    <property type="project" value="UniProtKB-KW"/>
</dbReference>
<comment type="catalytic activity">
    <reaction evidence="8">
        <text>L-seryl-[protein] + ATP = O-phospho-L-seryl-[protein] + ADP + H(+)</text>
        <dbReference type="Rhea" id="RHEA:17989"/>
        <dbReference type="Rhea" id="RHEA-COMP:9863"/>
        <dbReference type="Rhea" id="RHEA-COMP:11604"/>
        <dbReference type="ChEBI" id="CHEBI:15378"/>
        <dbReference type="ChEBI" id="CHEBI:29999"/>
        <dbReference type="ChEBI" id="CHEBI:30616"/>
        <dbReference type="ChEBI" id="CHEBI:83421"/>
        <dbReference type="ChEBI" id="CHEBI:456216"/>
        <dbReference type="EC" id="2.7.11.1"/>
    </reaction>
</comment>
<evidence type="ECO:0000256" key="4">
    <source>
        <dbReference type="ARBA" id="ARBA00022741"/>
    </source>
</evidence>
<dbReference type="PANTHER" id="PTHR24356:SF1">
    <property type="entry name" value="SERINE_THREONINE-PROTEIN KINASE GREATWALL"/>
    <property type="match status" value="1"/>
</dbReference>